<dbReference type="Proteomes" id="UP001166251">
    <property type="component" value="Unassembled WGS sequence"/>
</dbReference>
<name>A0ABS7ED68_9GAMM</name>
<accession>A0ABS7ED68</accession>
<dbReference type="InterPro" id="IPR051330">
    <property type="entry name" value="Phosphatase_reg/MetRdx"/>
</dbReference>
<proteinExistence type="inferred from homology"/>
<comment type="similarity">
    <text evidence="1">Belongs to the free Met sulfoxide reductase family.</text>
</comment>
<evidence type="ECO:0000259" key="2">
    <source>
        <dbReference type="Pfam" id="PF13185"/>
    </source>
</evidence>
<protein>
    <submittedName>
        <fullName evidence="3">GAF domain-containing protein</fullName>
    </submittedName>
</protein>
<evidence type="ECO:0000256" key="1">
    <source>
        <dbReference type="ARBA" id="ARBA00038454"/>
    </source>
</evidence>
<sequence length="161" mass="17237">MPDRQSQLDWQQCIAQAQSLISGEPNLIANLANISALINDALDDLNWCGFYLVEGEELVLGPFQGKTACIRIAKGKGVCGTAMAEGKTQRVADVHAFSGHIACDAASESEIVVPIVVAGQVLAVFDIDSPKKNRFSEVEQNGLEQLVAEVLVPLFERAAAQ</sequence>
<organism evidence="3 4">
    <name type="scientific">Neiella holothuriorum</name>
    <dbReference type="NCBI Taxonomy" id="2870530"/>
    <lineage>
        <taxon>Bacteria</taxon>
        <taxon>Pseudomonadati</taxon>
        <taxon>Pseudomonadota</taxon>
        <taxon>Gammaproteobacteria</taxon>
        <taxon>Alteromonadales</taxon>
        <taxon>Echinimonadaceae</taxon>
        <taxon>Neiella</taxon>
    </lineage>
</organism>
<keyword evidence="4" id="KW-1185">Reference proteome</keyword>
<dbReference type="PANTHER" id="PTHR21021">
    <property type="entry name" value="GAF/PUTATIVE CYTOSKELETAL PROTEIN"/>
    <property type="match status" value="1"/>
</dbReference>
<gene>
    <name evidence="3" type="ORF">K0504_04400</name>
</gene>
<evidence type="ECO:0000313" key="4">
    <source>
        <dbReference type="Proteomes" id="UP001166251"/>
    </source>
</evidence>
<feature type="domain" description="GAF" evidence="2">
    <location>
        <begin position="45"/>
        <end position="149"/>
    </location>
</feature>
<comment type="caution">
    <text evidence="3">The sequence shown here is derived from an EMBL/GenBank/DDBJ whole genome shotgun (WGS) entry which is preliminary data.</text>
</comment>
<dbReference type="Pfam" id="PF13185">
    <property type="entry name" value="GAF_2"/>
    <property type="match status" value="1"/>
</dbReference>
<dbReference type="InterPro" id="IPR003018">
    <property type="entry name" value="GAF"/>
</dbReference>
<dbReference type="PANTHER" id="PTHR21021:SF15">
    <property type="entry name" value="FREE METHIONINE-R-SULFOXIDE REDUCTASE"/>
    <property type="match status" value="1"/>
</dbReference>
<dbReference type="InterPro" id="IPR000614">
    <property type="entry name" value="FRMsr_CS"/>
</dbReference>
<dbReference type="RefSeq" id="WP_220102948.1">
    <property type="nucleotide sequence ID" value="NZ_JAHZSS010000003.1"/>
</dbReference>
<dbReference type="SUPFAM" id="SSF55781">
    <property type="entry name" value="GAF domain-like"/>
    <property type="match status" value="1"/>
</dbReference>
<dbReference type="EMBL" id="JAHZSS010000003">
    <property type="protein sequence ID" value="MBW8190270.1"/>
    <property type="molecule type" value="Genomic_DNA"/>
</dbReference>
<dbReference type="PROSITE" id="PS01320">
    <property type="entry name" value="UPF0067"/>
    <property type="match status" value="1"/>
</dbReference>
<evidence type="ECO:0000313" key="3">
    <source>
        <dbReference type="EMBL" id="MBW8190270.1"/>
    </source>
</evidence>
<dbReference type="Gene3D" id="3.30.450.40">
    <property type="match status" value="1"/>
</dbReference>
<reference evidence="3" key="1">
    <citation type="submission" date="2021-07" db="EMBL/GenBank/DDBJ databases">
        <title>Neiella marina sp. nov., isolated from the intestinal content of sea cucumber Apostichopus japonicus.</title>
        <authorList>
            <person name="Bai X."/>
        </authorList>
    </citation>
    <scope>NUCLEOTIDE SEQUENCE</scope>
    <source>
        <strain evidence="3">126</strain>
    </source>
</reference>
<dbReference type="InterPro" id="IPR029016">
    <property type="entry name" value="GAF-like_dom_sf"/>
</dbReference>